<gene>
    <name evidence="3" type="ORF">KP509_20G053100</name>
</gene>
<feature type="region of interest" description="Disordered" evidence="1">
    <location>
        <begin position="74"/>
        <end position="105"/>
    </location>
</feature>
<reference evidence="3" key="1">
    <citation type="submission" date="2021-08" db="EMBL/GenBank/DDBJ databases">
        <title>WGS assembly of Ceratopteris richardii.</title>
        <authorList>
            <person name="Marchant D.B."/>
            <person name="Chen G."/>
            <person name="Jenkins J."/>
            <person name="Shu S."/>
            <person name="Leebens-Mack J."/>
            <person name="Grimwood J."/>
            <person name="Schmutz J."/>
            <person name="Soltis P."/>
            <person name="Soltis D."/>
            <person name="Chen Z.-H."/>
        </authorList>
    </citation>
    <scope>NUCLEOTIDE SEQUENCE</scope>
    <source>
        <strain evidence="3">Whitten #5841</strain>
        <tissue evidence="3">Leaf</tissue>
    </source>
</reference>
<keyword evidence="2" id="KW-0812">Transmembrane</keyword>
<keyword evidence="2" id="KW-0472">Membrane</keyword>
<dbReference type="Proteomes" id="UP000825935">
    <property type="component" value="Chromosome 20"/>
</dbReference>
<evidence type="ECO:0000313" key="3">
    <source>
        <dbReference type="EMBL" id="KAH7331844.1"/>
    </source>
</evidence>
<dbReference type="EMBL" id="CM035425">
    <property type="protein sequence ID" value="KAH7331844.1"/>
    <property type="molecule type" value="Genomic_DNA"/>
</dbReference>
<accession>A0A8T2SIR6</accession>
<dbReference type="OrthoDB" id="1981960at2759"/>
<keyword evidence="4" id="KW-1185">Reference proteome</keyword>
<name>A0A8T2SIR6_CERRI</name>
<comment type="caution">
    <text evidence="3">The sequence shown here is derived from an EMBL/GenBank/DDBJ whole genome shotgun (WGS) entry which is preliminary data.</text>
</comment>
<dbReference type="AlphaFoldDB" id="A0A8T2SIR6"/>
<feature type="transmembrane region" description="Helical" evidence="2">
    <location>
        <begin position="12"/>
        <end position="30"/>
    </location>
</feature>
<keyword evidence="2" id="KW-1133">Transmembrane helix</keyword>
<organism evidence="3 4">
    <name type="scientific">Ceratopteris richardii</name>
    <name type="common">Triangle waterfern</name>
    <dbReference type="NCBI Taxonomy" id="49495"/>
    <lineage>
        <taxon>Eukaryota</taxon>
        <taxon>Viridiplantae</taxon>
        <taxon>Streptophyta</taxon>
        <taxon>Embryophyta</taxon>
        <taxon>Tracheophyta</taxon>
        <taxon>Polypodiopsida</taxon>
        <taxon>Polypodiidae</taxon>
        <taxon>Polypodiales</taxon>
        <taxon>Pteridineae</taxon>
        <taxon>Pteridaceae</taxon>
        <taxon>Parkerioideae</taxon>
        <taxon>Ceratopteris</taxon>
    </lineage>
</organism>
<sequence>MLYLLMDILPSSLSLYCLFFFIFFSSTPYVRMSAAVRVYRLHVPAFELSTYETFIAQVKTVGIVSNAEGAMDVPTTDRAHATRATQELDESNDGGGPGTLRSSPAHAMPAYQQNAAPTPLPEFPTLGPPIVWSFPATPMPASQPQPPVVMPSLPKTGKKHLPPPCGGGFRHPEFPPSVPFVAAEPAVSPGESEAPEMAPEPVAGGPVLPPFK</sequence>
<evidence type="ECO:0000256" key="2">
    <source>
        <dbReference type="SAM" id="Phobius"/>
    </source>
</evidence>
<evidence type="ECO:0000313" key="4">
    <source>
        <dbReference type="Proteomes" id="UP000825935"/>
    </source>
</evidence>
<evidence type="ECO:0000256" key="1">
    <source>
        <dbReference type="SAM" id="MobiDB-lite"/>
    </source>
</evidence>
<protein>
    <submittedName>
        <fullName evidence="3">Uncharacterized protein</fullName>
    </submittedName>
</protein>
<proteinExistence type="predicted"/>
<feature type="region of interest" description="Disordered" evidence="1">
    <location>
        <begin position="171"/>
        <end position="212"/>
    </location>
</feature>